<sequence>MVFKKAIKKQLKRKLERSLGFLGLIVFLLRCYNCRIG</sequence>
<organism evidence="1">
    <name type="scientific">Vibrio tasmaniensis</name>
    <dbReference type="NCBI Taxonomy" id="212663"/>
    <lineage>
        <taxon>Bacteria</taxon>
        <taxon>Pseudomonadati</taxon>
        <taxon>Pseudomonadota</taxon>
        <taxon>Gammaproteobacteria</taxon>
        <taxon>Vibrionales</taxon>
        <taxon>Vibrionaceae</taxon>
        <taxon>Vibrio</taxon>
    </lineage>
</organism>
<reference evidence="1" key="1">
    <citation type="journal article" date="2015" name="MBio">
        <title>Eco-Evolutionary Dynamics of Episomes among Ecologically Cohesive Bacterial Populations.</title>
        <authorList>
            <person name="Xue H."/>
            <person name="Cordero O.X."/>
            <person name="Camas F.M."/>
            <person name="Trimble W."/>
            <person name="Meyer F."/>
            <person name="Guglielmini J."/>
            <person name="Rocha E.P."/>
            <person name="Polz M.F."/>
        </authorList>
    </citation>
    <scope>NUCLEOTIDE SEQUENCE</scope>
    <source>
        <strain evidence="1">FF_112</strain>
    </source>
</reference>
<name>A0A0H3ZKC5_9VIBR</name>
<proteinExistence type="predicted"/>
<dbReference type="EMBL" id="KP795492">
    <property type="protein sequence ID" value="AKN36478.1"/>
    <property type="molecule type" value="Genomic_DNA"/>
</dbReference>
<evidence type="ECO:0000313" key="1">
    <source>
        <dbReference type="EMBL" id="AKN36478.1"/>
    </source>
</evidence>
<dbReference type="AlphaFoldDB" id="A0A0H3ZKC5"/>
<accession>A0A0H3ZKC5</accession>
<protein>
    <submittedName>
        <fullName evidence="1">Uncharacterized protein</fullName>
    </submittedName>
</protein>